<evidence type="ECO:0000256" key="1">
    <source>
        <dbReference type="SAM" id="MobiDB-lite"/>
    </source>
</evidence>
<evidence type="ECO:0000313" key="2">
    <source>
        <dbReference type="EMBL" id="EAQ79440.1"/>
    </source>
</evidence>
<proteinExistence type="predicted"/>
<comment type="caution">
    <text evidence="2">The sequence shown here is derived from an EMBL/GenBank/DDBJ whole genome shotgun (WGS) entry which is preliminary data.</text>
</comment>
<dbReference type="EMBL" id="AANZ01000014">
    <property type="protein sequence ID" value="EAQ79440.1"/>
    <property type="molecule type" value="Genomic_DNA"/>
</dbReference>
<name>A3ZVU4_9BACT</name>
<gene>
    <name evidence="2" type="ORF">DSM3645_03153</name>
</gene>
<sequence length="24" mass="2837">MQSANHRTPNYRQVPEYQHPTPQG</sequence>
<feature type="region of interest" description="Disordered" evidence="1">
    <location>
        <begin position="1"/>
        <end position="24"/>
    </location>
</feature>
<dbReference type="AlphaFoldDB" id="A3ZVU4"/>
<dbReference type="HOGENOM" id="CLU_3420827_0_0_0"/>
<evidence type="ECO:0000313" key="3">
    <source>
        <dbReference type="Proteomes" id="UP000004358"/>
    </source>
</evidence>
<dbReference type="Proteomes" id="UP000004358">
    <property type="component" value="Unassembled WGS sequence"/>
</dbReference>
<accession>A3ZVU4</accession>
<reference evidence="2 3" key="1">
    <citation type="submission" date="2006-02" db="EMBL/GenBank/DDBJ databases">
        <authorList>
            <person name="Amann R."/>
            <person name="Ferriera S."/>
            <person name="Johnson J."/>
            <person name="Kravitz S."/>
            <person name="Halpern A."/>
            <person name="Remington K."/>
            <person name="Beeson K."/>
            <person name="Tran B."/>
            <person name="Rogers Y.-H."/>
            <person name="Friedman R."/>
            <person name="Venter J.C."/>
        </authorList>
    </citation>
    <scope>NUCLEOTIDE SEQUENCE [LARGE SCALE GENOMIC DNA]</scope>
    <source>
        <strain evidence="2 3">DSM 3645</strain>
    </source>
</reference>
<feature type="compositionally biased region" description="Polar residues" evidence="1">
    <location>
        <begin position="1"/>
        <end position="11"/>
    </location>
</feature>
<organism evidence="2 3">
    <name type="scientific">Blastopirellula marina DSM 3645</name>
    <dbReference type="NCBI Taxonomy" id="314230"/>
    <lineage>
        <taxon>Bacteria</taxon>
        <taxon>Pseudomonadati</taxon>
        <taxon>Planctomycetota</taxon>
        <taxon>Planctomycetia</taxon>
        <taxon>Pirellulales</taxon>
        <taxon>Pirellulaceae</taxon>
        <taxon>Blastopirellula</taxon>
    </lineage>
</organism>
<protein>
    <submittedName>
        <fullName evidence="2">Uncharacterized protein</fullName>
    </submittedName>
</protein>